<dbReference type="SUPFAM" id="SSF55785">
    <property type="entry name" value="PYP-like sensor domain (PAS domain)"/>
    <property type="match status" value="1"/>
</dbReference>
<reference evidence="4 5" key="1">
    <citation type="submission" date="2019-03" db="EMBL/GenBank/DDBJ databases">
        <title>Genome sequence of Thiobacillaceae bacterium LSR1, a sulfur-oxidizing bacterium isolated from freshwater sediment.</title>
        <authorList>
            <person name="Li S."/>
        </authorList>
    </citation>
    <scope>NUCLEOTIDE SEQUENCE [LARGE SCALE GENOMIC DNA]</scope>
    <source>
        <strain evidence="4 5">LSR1</strain>
    </source>
</reference>
<dbReference type="Gene3D" id="3.20.20.450">
    <property type="entry name" value="EAL domain"/>
    <property type="match status" value="1"/>
</dbReference>
<comment type="caution">
    <text evidence="4">The sequence shown here is derived from an EMBL/GenBank/DDBJ whole genome shotgun (WGS) entry which is preliminary data.</text>
</comment>
<dbReference type="SUPFAM" id="SSF55073">
    <property type="entry name" value="Nucleotide cyclase"/>
    <property type="match status" value="1"/>
</dbReference>
<dbReference type="InterPro" id="IPR013656">
    <property type="entry name" value="PAS_4"/>
</dbReference>
<proteinExistence type="predicted"/>
<dbReference type="Gene3D" id="3.30.70.270">
    <property type="match status" value="1"/>
</dbReference>
<feature type="domain" description="EAL" evidence="2">
    <location>
        <begin position="329"/>
        <end position="583"/>
    </location>
</feature>
<dbReference type="InterPro" id="IPR035919">
    <property type="entry name" value="EAL_sf"/>
</dbReference>
<dbReference type="NCBIfam" id="TIGR00254">
    <property type="entry name" value="GGDEF"/>
    <property type="match status" value="1"/>
</dbReference>
<dbReference type="Pfam" id="PF00563">
    <property type="entry name" value="EAL"/>
    <property type="match status" value="1"/>
</dbReference>
<gene>
    <name evidence="4" type="ORF">EZJ19_09755</name>
</gene>
<dbReference type="PANTHER" id="PTHR44757:SF2">
    <property type="entry name" value="BIOFILM ARCHITECTURE MAINTENANCE PROTEIN MBAA"/>
    <property type="match status" value="1"/>
</dbReference>
<sequence>MSAVDPGRLRKIDWSSLMTGEASHAESPLCAALALTHEAVQIWDSAGRLVMENPASEAIFGPAEAHTTLHQQLYCDCLQENGCAFEPEQLPVGRVLATHAPVNDLIMTIRPGEDDTRWLKVGGEPITNAENDLIGVVITATDITDFIEHRQRLEHLASYDPLTQLPNRLLLAERMRISLARARRSQEMVAFCMLDLDGFKAVNDSLGHHAGDELLREVAIRLEESIRGDDTVARIGGDEFAMLLGSLHKVSECEQTLTRVLTRLGQPYQIAGQTVRIGASAGVALFPSDGNQPDQLLDHADTALYQAKQAGKGRFQFFDRKLDMRLQANRGLLRKIETAIRERQFVLHYQPIVDCEHGVVEGAEALIRWHHPILGVLAPLEFLPLIDQDDLSIDVGQWVFGEALRQLAAWHAAGLKLRLSVNVFSRHLSQPGFTDWLAGQLAAYPPELTGWFVLEIAEAAVMADITACAETLHECQRLGVRVTLDNFGIGYASLPHLKRLTSDNLKIDQSLVQNMLAAADDLAIVGGIIGFAAPFGCQVAAEGAETIEHLLTLLELGCPHIQGYSLARPMPPEKFEAWLHAFQPDPLWRLSTMSRPTRDHFELLIAEANFRAWISRAIQLCKQSRYVDSLSDDRECPFGAWLHHPGTLRFRKYDEFLEIERRHPRIHQLVSQLGADCLAERVAQATTDEEQLLEEQFHMLKLLKEMRARLNRAPRPRLIPAMKEKNP</sequence>
<evidence type="ECO:0000259" key="2">
    <source>
        <dbReference type="PROSITE" id="PS50883"/>
    </source>
</evidence>
<dbReference type="Gene3D" id="1.20.120.30">
    <property type="entry name" value="Aspartate receptor, ligand-binding domain"/>
    <property type="match status" value="1"/>
</dbReference>
<dbReference type="GO" id="GO:0003824">
    <property type="term" value="F:catalytic activity"/>
    <property type="evidence" value="ECO:0007669"/>
    <property type="project" value="UniProtKB-ARBA"/>
</dbReference>
<accession>A0A4R1BAD4</accession>
<dbReference type="PROSITE" id="PS50113">
    <property type="entry name" value="PAC"/>
    <property type="match status" value="1"/>
</dbReference>
<dbReference type="Pfam" id="PF00990">
    <property type="entry name" value="GGDEF"/>
    <property type="match status" value="1"/>
</dbReference>
<evidence type="ECO:0000259" key="1">
    <source>
        <dbReference type="PROSITE" id="PS50113"/>
    </source>
</evidence>
<dbReference type="CDD" id="cd01948">
    <property type="entry name" value="EAL"/>
    <property type="match status" value="1"/>
</dbReference>
<dbReference type="SMART" id="SM00267">
    <property type="entry name" value="GGDEF"/>
    <property type="match status" value="1"/>
</dbReference>
<dbReference type="PROSITE" id="PS50887">
    <property type="entry name" value="GGDEF"/>
    <property type="match status" value="1"/>
</dbReference>
<dbReference type="AlphaFoldDB" id="A0A4R1BAD4"/>
<keyword evidence="5" id="KW-1185">Reference proteome</keyword>
<dbReference type="FunFam" id="3.30.70.270:FF:000001">
    <property type="entry name" value="Diguanylate cyclase domain protein"/>
    <property type="match status" value="1"/>
</dbReference>
<dbReference type="RefSeq" id="WP_131447050.1">
    <property type="nucleotide sequence ID" value="NZ_SJZB01000035.1"/>
</dbReference>
<dbReference type="PROSITE" id="PS50883">
    <property type="entry name" value="EAL"/>
    <property type="match status" value="1"/>
</dbReference>
<feature type="domain" description="GGDEF" evidence="3">
    <location>
        <begin position="187"/>
        <end position="320"/>
    </location>
</feature>
<dbReference type="Proteomes" id="UP000295443">
    <property type="component" value="Unassembled WGS sequence"/>
</dbReference>
<dbReference type="InterPro" id="IPR035965">
    <property type="entry name" value="PAS-like_dom_sf"/>
</dbReference>
<dbReference type="SUPFAM" id="SSF141868">
    <property type="entry name" value="EAL domain-like"/>
    <property type="match status" value="1"/>
</dbReference>
<dbReference type="InterPro" id="IPR043128">
    <property type="entry name" value="Rev_trsase/Diguanyl_cyclase"/>
</dbReference>
<dbReference type="OrthoDB" id="9813903at2"/>
<dbReference type="InterPro" id="IPR000700">
    <property type="entry name" value="PAS-assoc_C"/>
</dbReference>
<dbReference type="InterPro" id="IPR000160">
    <property type="entry name" value="GGDEF_dom"/>
</dbReference>
<dbReference type="Gene3D" id="3.30.450.20">
    <property type="entry name" value="PAS domain"/>
    <property type="match status" value="1"/>
</dbReference>
<dbReference type="Pfam" id="PF08448">
    <property type="entry name" value="PAS_4"/>
    <property type="match status" value="1"/>
</dbReference>
<dbReference type="EMBL" id="SJZB01000035">
    <property type="protein sequence ID" value="TCJ13926.1"/>
    <property type="molecule type" value="Genomic_DNA"/>
</dbReference>
<name>A0A4R1BAD4_9PROT</name>
<dbReference type="InterPro" id="IPR052155">
    <property type="entry name" value="Biofilm_reg_signaling"/>
</dbReference>
<dbReference type="InterPro" id="IPR001633">
    <property type="entry name" value="EAL_dom"/>
</dbReference>
<protein>
    <submittedName>
        <fullName evidence="4">EAL domain-containing protein</fullName>
    </submittedName>
</protein>
<evidence type="ECO:0000259" key="3">
    <source>
        <dbReference type="PROSITE" id="PS50887"/>
    </source>
</evidence>
<feature type="domain" description="PAC" evidence="1">
    <location>
        <begin position="103"/>
        <end position="155"/>
    </location>
</feature>
<dbReference type="InterPro" id="IPR029787">
    <property type="entry name" value="Nucleotide_cyclase"/>
</dbReference>
<evidence type="ECO:0000313" key="4">
    <source>
        <dbReference type="EMBL" id="TCJ13926.1"/>
    </source>
</evidence>
<organism evidence="4 5">
    <name type="scientific">Parasulfuritortus cantonensis</name>
    <dbReference type="NCBI Taxonomy" id="2528202"/>
    <lineage>
        <taxon>Bacteria</taxon>
        <taxon>Pseudomonadati</taxon>
        <taxon>Pseudomonadota</taxon>
        <taxon>Betaproteobacteria</taxon>
        <taxon>Nitrosomonadales</taxon>
        <taxon>Thiobacillaceae</taxon>
        <taxon>Parasulfuritortus</taxon>
    </lineage>
</organism>
<dbReference type="PANTHER" id="PTHR44757">
    <property type="entry name" value="DIGUANYLATE CYCLASE DGCP"/>
    <property type="match status" value="1"/>
</dbReference>
<dbReference type="CDD" id="cd01949">
    <property type="entry name" value="GGDEF"/>
    <property type="match status" value="1"/>
</dbReference>
<dbReference type="SMART" id="SM00052">
    <property type="entry name" value="EAL"/>
    <property type="match status" value="1"/>
</dbReference>
<evidence type="ECO:0000313" key="5">
    <source>
        <dbReference type="Proteomes" id="UP000295443"/>
    </source>
</evidence>